<dbReference type="PANTHER" id="PTHR35011:SF2">
    <property type="entry name" value="2,3-DIKETO-L-GULONATE TRAP TRANSPORTER SMALL PERMEASE PROTEIN YIAM"/>
    <property type="match status" value="1"/>
</dbReference>
<sequence length="173" mass="19146">MPENFLSKLEKAASRVNWVVERICALLVGAMVVVIWFEVAERYFLELGHTWTEELSRYIMIWAALLAVSCGAHYREHIGLALLRQRLPEKGARALTLLLDLISLAFFLFLTYFGVTMAQNGATQFATIFGMTMVVPFASVPISSALTAFQIFAAIFRDPDVALVGGINKGAAK</sequence>
<dbReference type="STRING" id="1429043.X474_11300"/>
<dbReference type="GO" id="GO:0022857">
    <property type="term" value="F:transmembrane transporter activity"/>
    <property type="evidence" value="ECO:0007669"/>
    <property type="project" value="TreeGrafter"/>
</dbReference>
<keyword evidence="12" id="KW-1185">Reference proteome</keyword>
<dbReference type="InParanoid" id="A0A0D2JCX3"/>
<dbReference type="GO" id="GO:0005886">
    <property type="term" value="C:plasma membrane"/>
    <property type="evidence" value="ECO:0007669"/>
    <property type="project" value="UniProtKB-SubCell"/>
</dbReference>
<keyword evidence="7 9" id="KW-0472">Membrane</keyword>
<evidence type="ECO:0000256" key="7">
    <source>
        <dbReference type="ARBA" id="ARBA00023136"/>
    </source>
</evidence>
<dbReference type="RefSeq" id="WP_044348664.1">
    <property type="nucleotide sequence ID" value="NZ_AZAC01000014.1"/>
</dbReference>
<evidence type="ECO:0000256" key="6">
    <source>
        <dbReference type="ARBA" id="ARBA00022989"/>
    </source>
</evidence>
<feature type="domain" description="Tripartite ATP-independent periplasmic transporters DctQ component" evidence="10">
    <location>
        <begin position="31"/>
        <end position="158"/>
    </location>
</feature>
<feature type="transmembrane region" description="Helical" evidence="9">
    <location>
        <begin position="94"/>
        <end position="113"/>
    </location>
</feature>
<feature type="transmembrane region" description="Helical" evidence="9">
    <location>
        <begin position="57"/>
        <end position="74"/>
    </location>
</feature>
<keyword evidence="2" id="KW-0813">Transport</keyword>
<keyword evidence="5 9" id="KW-0812">Transmembrane</keyword>
<dbReference type="GO" id="GO:0015740">
    <property type="term" value="P:C4-dicarboxylate transport"/>
    <property type="evidence" value="ECO:0007669"/>
    <property type="project" value="TreeGrafter"/>
</dbReference>
<name>A0A0D2JCX3_9BACT</name>
<evidence type="ECO:0000259" key="10">
    <source>
        <dbReference type="Pfam" id="PF04290"/>
    </source>
</evidence>
<dbReference type="Pfam" id="PF04290">
    <property type="entry name" value="DctQ"/>
    <property type="match status" value="1"/>
</dbReference>
<dbReference type="InterPro" id="IPR055348">
    <property type="entry name" value="DctQ"/>
</dbReference>
<keyword evidence="6 9" id="KW-1133">Transmembrane helix</keyword>
<evidence type="ECO:0000256" key="5">
    <source>
        <dbReference type="ARBA" id="ARBA00022692"/>
    </source>
</evidence>
<feature type="transmembrane region" description="Helical" evidence="9">
    <location>
        <begin position="125"/>
        <end position="149"/>
    </location>
</feature>
<comment type="caution">
    <text evidence="11">The sequence shown here is derived from an EMBL/GenBank/DDBJ whole genome shotgun (WGS) entry which is preliminary data.</text>
</comment>
<evidence type="ECO:0000256" key="2">
    <source>
        <dbReference type="ARBA" id="ARBA00022448"/>
    </source>
</evidence>
<dbReference type="InterPro" id="IPR007387">
    <property type="entry name" value="TRAP_DctQ"/>
</dbReference>
<keyword evidence="4" id="KW-0997">Cell inner membrane</keyword>
<evidence type="ECO:0000256" key="4">
    <source>
        <dbReference type="ARBA" id="ARBA00022519"/>
    </source>
</evidence>
<dbReference type="EMBL" id="AZAC01000014">
    <property type="protein sequence ID" value="KIX13611.1"/>
    <property type="molecule type" value="Genomic_DNA"/>
</dbReference>
<evidence type="ECO:0000256" key="9">
    <source>
        <dbReference type="SAM" id="Phobius"/>
    </source>
</evidence>
<protein>
    <submittedName>
        <fullName evidence="11">C4-dicarboxylate ABC transporter permease</fullName>
    </submittedName>
</protein>
<proteinExistence type="inferred from homology"/>
<dbReference type="OrthoDB" id="5454104at2"/>
<organism evidence="11 12">
    <name type="scientific">Dethiosulfatarculus sandiegensis</name>
    <dbReference type="NCBI Taxonomy" id="1429043"/>
    <lineage>
        <taxon>Bacteria</taxon>
        <taxon>Pseudomonadati</taxon>
        <taxon>Thermodesulfobacteriota</taxon>
        <taxon>Desulfarculia</taxon>
        <taxon>Desulfarculales</taxon>
        <taxon>Desulfarculaceae</taxon>
        <taxon>Dethiosulfatarculus</taxon>
    </lineage>
</organism>
<gene>
    <name evidence="11" type="ORF">X474_11300</name>
</gene>
<dbReference type="Proteomes" id="UP000032233">
    <property type="component" value="Unassembled WGS sequence"/>
</dbReference>
<reference evidence="11 12" key="1">
    <citation type="submission" date="2013-11" db="EMBL/GenBank/DDBJ databases">
        <title>Metagenomic analysis of a methanogenic consortium involved in long chain n-alkane degradation.</title>
        <authorList>
            <person name="Davidova I.A."/>
            <person name="Callaghan A.V."/>
            <person name="Wawrik B."/>
            <person name="Pruitt S."/>
            <person name="Marks C."/>
            <person name="Duncan K.E."/>
            <person name="Suflita J.M."/>
        </authorList>
    </citation>
    <scope>NUCLEOTIDE SEQUENCE [LARGE SCALE GENOMIC DNA]</scope>
    <source>
        <strain evidence="11 12">SPR</strain>
    </source>
</reference>
<evidence type="ECO:0000313" key="12">
    <source>
        <dbReference type="Proteomes" id="UP000032233"/>
    </source>
</evidence>
<keyword evidence="3" id="KW-1003">Cell membrane</keyword>
<dbReference type="AlphaFoldDB" id="A0A0D2JCX3"/>
<evidence type="ECO:0000313" key="11">
    <source>
        <dbReference type="EMBL" id="KIX13611.1"/>
    </source>
</evidence>
<evidence type="ECO:0000256" key="8">
    <source>
        <dbReference type="ARBA" id="ARBA00038436"/>
    </source>
</evidence>
<accession>A0A0D2JCX3</accession>
<evidence type="ECO:0000256" key="1">
    <source>
        <dbReference type="ARBA" id="ARBA00004429"/>
    </source>
</evidence>
<dbReference type="PANTHER" id="PTHR35011">
    <property type="entry name" value="2,3-DIKETO-L-GULONATE TRAP TRANSPORTER SMALL PERMEASE PROTEIN YIAM"/>
    <property type="match status" value="1"/>
</dbReference>
<feature type="transmembrane region" description="Helical" evidence="9">
    <location>
        <begin position="20"/>
        <end position="37"/>
    </location>
</feature>
<comment type="subcellular location">
    <subcellularLocation>
        <location evidence="1">Cell inner membrane</location>
        <topology evidence="1">Multi-pass membrane protein</topology>
    </subcellularLocation>
</comment>
<evidence type="ECO:0000256" key="3">
    <source>
        <dbReference type="ARBA" id="ARBA00022475"/>
    </source>
</evidence>
<comment type="similarity">
    <text evidence="8">Belongs to the TRAP transporter small permease family.</text>
</comment>